<dbReference type="Proteomes" id="UP000298649">
    <property type="component" value="Chromosome circular"/>
</dbReference>
<sequence>MILDLEDKIYTADEVADLLRLTNRAVIKLAKAHGCCSRYGRSYLFSKPDVLAIWEVLREPQTRPESVFHQVGFKPTPDLKDLAWMFRPAVGLDRREAKVLREIKAKRLPCSYVQIDRAGPRTFEKFIEKGLVSLVSRDDAGRLLVKISDEGRAVIAKLDKWIEQRRKNGKGPGGWE</sequence>
<gene>
    <name evidence="1" type="ORF">CFBP7129_00780</name>
</gene>
<protein>
    <submittedName>
        <fullName evidence="1">Helix-turn-helix domain-containing protein</fullName>
    </submittedName>
</protein>
<accession>A0A4D7Y7M1</accession>
<organism evidence="1 2">
    <name type="scientific">Agrobacterium tumefaciens</name>
    <dbReference type="NCBI Taxonomy" id="358"/>
    <lineage>
        <taxon>Bacteria</taxon>
        <taxon>Pseudomonadati</taxon>
        <taxon>Pseudomonadota</taxon>
        <taxon>Alphaproteobacteria</taxon>
        <taxon>Hyphomicrobiales</taxon>
        <taxon>Rhizobiaceae</taxon>
        <taxon>Rhizobium/Agrobacterium group</taxon>
        <taxon>Agrobacterium</taxon>
        <taxon>Agrobacterium tumefaciens complex</taxon>
    </lineage>
</organism>
<name>A0A4D7Y7M1_AGRTU</name>
<dbReference type="RefSeq" id="WP_137002865.1">
    <property type="nucleotide sequence ID" value="NZ_CP039922.1"/>
</dbReference>
<proteinExistence type="predicted"/>
<dbReference type="AlphaFoldDB" id="A0A4D7Y7M1"/>
<dbReference type="EMBL" id="CP039922">
    <property type="protein sequence ID" value="QCL92891.1"/>
    <property type="molecule type" value="Genomic_DNA"/>
</dbReference>
<evidence type="ECO:0000313" key="1">
    <source>
        <dbReference type="EMBL" id="QCL92891.1"/>
    </source>
</evidence>
<reference evidence="1 2" key="1">
    <citation type="submission" date="2019-04" db="EMBL/GenBank/DDBJ databases">
        <title>Complete genome sequence of Agrobacterium tumefaciens CFBP7129.</title>
        <authorList>
            <person name="Haryono M."/>
            <person name="Lin Y.-C."/>
            <person name="Lai E.-M."/>
            <person name="Kuo C.-H."/>
        </authorList>
    </citation>
    <scope>NUCLEOTIDE SEQUENCE [LARGE SCALE GENOMIC DNA]</scope>
    <source>
        <strain evidence="1 2">CFBP7129</strain>
    </source>
</reference>
<evidence type="ECO:0000313" key="2">
    <source>
        <dbReference type="Proteomes" id="UP000298649"/>
    </source>
</evidence>